<dbReference type="GO" id="GO:0016740">
    <property type="term" value="F:transferase activity"/>
    <property type="evidence" value="ECO:0007669"/>
    <property type="project" value="UniProtKB-KW"/>
</dbReference>
<dbReference type="OrthoDB" id="398989at2"/>
<dbReference type="InterPro" id="IPR036113">
    <property type="entry name" value="Asp/Glu-ADT_sf_sub_c"/>
</dbReference>
<keyword evidence="2" id="KW-1185">Reference proteome</keyword>
<proteinExistence type="predicted"/>
<keyword evidence="1" id="KW-0808">Transferase</keyword>
<organism evidence="1 2">
    <name type="scientific">[Mycoplasma] falconis</name>
    <dbReference type="NCBI Taxonomy" id="92403"/>
    <lineage>
        <taxon>Bacteria</taxon>
        <taxon>Bacillati</taxon>
        <taxon>Mycoplasmatota</taxon>
        <taxon>Mycoplasmoidales</taxon>
        <taxon>Metamycoplasmataceae</taxon>
        <taxon>Metamycoplasma</taxon>
    </lineage>
</organism>
<dbReference type="SUPFAM" id="SSF141000">
    <property type="entry name" value="Glu-tRNAGln amidotransferase C subunit"/>
    <property type="match status" value="1"/>
</dbReference>
<evidence type="ECO:0000313" key="1">
    <source>
        <dbReference type="EMBL" id="TPE58082.1"/>
    </source>
</evidence>
<sequence length="100" mass="11643">MDDKELKQLANNLLFEPNEEVLTLAKKLLGSIDKELLELENFDLSYLKAMSHVNEKPLAFEKLRLDEIDESFILDKKSILENAKEHDNDFVIIKKVINEN</sequence>
<gene>
    <name evidence="1" type="ORF">FJO69_00545</name>
</gene>
<comment type="caution">
    <text evidence="1">The sequence shown here is derived from an EMBL/GenBank/DDBJ whole genome shotgun (WGS) entry which is preliminary data.</text>
</comment>
<name>A0A501XC48_9BACT</name>
<accession>A0A501XC48</accession>
<dbReference type="GO" id="GO:0006450">
    <property type="term" value="P:regulation of translational fidelity"/>
    <property type="evidence" value="ECO:0007669"/>
    <property type="project" value="InterPro"/>
</dbReference>
<dbReference type="AlphaFoldDB" id="A0A501XC48"/>
<evidence type="ECO:0000313" key="2">
    <source>
        <dbReference type="Proteomes" id="UP000319776"/>
    </source>
</evidence>
<dbReference type="EMBL" id="VFSS01000001">
    <property type="protein sequence ID" value="TPE58082.1"/>
    <property type="molecule type" value="Genomic_DNA"/>
</dbReference>
<reference evidence="1 2" key="1">
    <citation type="submission" date="2019-06" db="EMBL/GenBank/DDBJ databases">
        <title>Mycoplasma falconis type strain whole genome sequence.</title>
        <authorList>
            <person name="Spergser J."/>
        </authorList>
    </citation>
    <scope>NUCLEOTIDE SEQUENCE [LARGE SCALE GENOMIC DNA]</scope>
    <source>
        <strain evidence="1 2">ATCC 51372</strain>
    </source>
</reference>
<protein>
    <submittedName>
        <fullName evidence="1">Glutamyl-tRNA amidotransferase</fullName>
    </submittedName>
</protein>
<dbReference type="Proteomes" id="UP000319776">
    <property type="component" value="Unassembled WGS sequence"/>
</dbReference>
<dbReference type="RefSeq" id="WP_140781055.1">
    <property type="nucleotide sequence ID" value="NZ_VFSS01000001.1"/>
</dbReference>